<reference evidence="1 2" key="1">
    <citation type="submission" date="2019-03" db="EMBL/GenBank/DDBJ databases">
        <title>Genomic Encyclopedia of Type Strains, Phase III (KMG-III): the genomes of soil and plant-associated and newly described type strains.</title>
        <authorList>
            <person name="Whitman W."/>
        </authorList>
    </citation>
    <scope>NUCLEOTIDE SEQUENCE [LARGE SCALE GENOMIC DNA]</scope>
    <source>
        <strain evidence="1 2">VKM Ac-2573</strain>
    </source>
</reference>
<organism evidence="1 2">
    <name type="scientific">Kribbella pratensis</name>
    <dbReference type="NCBI Taxonomy" id="2512112"/>
    <lineage>
        <taxon>Bacteria</taxon>
        <taxon>Bacillati</taxon>
        <taxon>Actinomycetota</taxon>
        <taxon>Actinomycetes</taxon>
        <taxon>Propionibacteriales</taxon>
        <taxon>Kribbellaceae</taxon>
        <taxon>Kribbella</taxon>
    </lineage>
</organism>
<dbReference type="EMBL" id="SODP01000002">
    <property type="protein sequence ID" value="TDW70017.1"/>
    <property type="molecule type" value="Genomic_DNA"/>
</dbReference>
<comment type="caution">
    <text evidence="1">The sequence shown here is derived from an EMBL/GenBank/DDBJ whole genome shotgun (WGS) entry which is preliminary data.</text>
</comment>
<accession>A0A4V3GFZ1</accession>
<proteinExistence type="predicted"/>
<name>A0A4V3GFZ1_9ACTN</name>
<evidence type="ECO:0000313" key="1">
    <source>
        <dbReference type="EMBL" id="TDW70017.1"/>
    </source>
</evidence>
<dbReference type="Proteomes" id="UP000295146">
    <property type="component" value="Unassembled WGS sequence"/>
</dbReference>
<evidence type="ECO:0000313" key="2">
    <source>
        <dbReference type="Proteomes" id="UP000295146"/>
    </source>
</evidence>
<dbReference type="AlphaFoldDB" id="A0A4V3GFZ1"/>
<keyword evidence="2" id="KW-1185">Reference proteome</keyword>
<protein>
    <submittedName>
        <fullName evidence="1">Uncharacterized protein</fullName>
    </submittedName>
</protein>
<sequence>MFAGGRAGLEAEPVVWAGEAAVVVDLAADVVVDVVVDGFADVVVGVGWLRAWLRSSWVKRGSAMMPMASARRCCTWRVSPKVLRASAIAAMVASWRITAPAGALA</sequence>
<gene>
    <name evidence="1" type="ORF">EV653_4050</name>
</gene>